<dbReference type="Proteomes" id="UP001597361">
    <property type="component" value="Unassembled WGS sequence"/>
</dbReference>
<dbReference type="EMBL" id="JBHUHR010000045">
    <property type="protein sequence ID" value="MFD2036712.1"/>
    <property type="molecule type" value="Genomic_DNA"/>
</dbReference>
<evidence type="ECO:0000313" key="2">
    <source>
        <dbReference type="Proteomes" id="UP001597361"/>
    </source>
</evidence>
<protein>
    <submittedName>
        <fullName evidence="1">Atu4866 domain-containing protein</fullName>
    </submittedName>
</protein>
<dbReference type="InterPro" id="IPR020955">
    <property type="entry name" value="Uncharacterised_Atu4866"/>
</dbReference>
<sequence length="133" mass="15201">MEGLYAVNRILIALLIVIANSCSTQHQGNLTKENKALVDEHSGKMTQKMGETIEITKEYIGMWVTKDGYIRHELLPNYRYEEARGNRMSAYRGSYKISGNHIDYKDDTGFTADGEFKDGILYHAGMVLYKEKK</sequence>
<accession>A0ABW4VR15</accession>
<dbReference type="Pfam" id="PF11512">
    <property type="entry name" value="Atu4866"/>
    <property type="match status" value="1"/>
</dbReference>
<evidence type="ECO:0000313" key="1">
    <source>
        <dbReference type="EMBL" id="MFD2036712.1"/>
    </source>
</evidence>
<dbReference type="InterPro" id="IPR038646">
    <property type="entry name" value="Atu4866-like_sf"/>
</dbReference>
<comment type="caution">
    <text evidence="1">The sequence shown here is derived from an EMBL/GenBank/DDBJ whole genome shotgun (WGS) entry which is preliminary data.</text>
</comment>
<dbReference type="Gene3D" id="2.40.128.290">
    <property type="entry name" value="Uncharacterised protein Atu4866, PF11512"/>
    <property type="match status" value="1"/>
</dbReference>
<gene>
    <name evidence="1" type="ORF">ACFSKL_18045</name>
</gene>
<keyword evidence="2" id="KW-1185">Reference proteome</keyword>
<dbReference type="RefSeq" id="WP_376888014.1">
    <property type="nucleotide sequence ID" value="NZ_JBHUHR010000045.1"/>
</dbReference>
<name>A0ABW4VR15_9BACT</name>
<organism evidence="1 2">
    <name type="scientific">Belliella marina</name>
    <dbReference type="NCBI Taxonomy" id="1644146"/>
    <lineage>
        <taxon>Bacteria</taxon>
        <taxon>Pseudomonadati</taxon>
        <taxon>Bacteroidota</taxon>
        <taxon>Cytophagia</taxon>
        <taxon>Cytophagales</taxon>
        <taxon>Cyclobacteriaceae</taxon>
        <taxon>Belliella</taxon>
    </lineage>
</organism>
<reference evidence="2" key="1">
    <citation type="journal article" date="2019" name="Int. J. Syst. Evol. Microbiol.">
        <title>The Global Catalogue of Microorganisms (GCM) 10K type strain sequencing project: providing services to taxonomists for standard genome sequencing and annotation.</title>
        <authorList>
            <consortium name="The Broad Institute Genomics Platform"/>
            <consortium name="The Broad Institute Genome Sequencing Center for Infectious Disease"/>
            <person name="Wu L."/>
            <person name="Ma J."/>
        </authorList>
    </citation>
    <scope>NUCLEOTIDE SEQUENCE [LARGE SCALE GENOMIC DNA]</scope>
    <source>
        <strain evidence="2">CGMCC 1.15180</strain>
    </source>
</reference>
<proteinExistence type="predicted"/>